<organism evidence="3 4">
    <name type="scientific">Rufibacter latericius</name>
    <dbReference type="NCBI Taxonomy" id="2487040"/>
    <lineage>
        <taxon>Bacteria</taxon>
        <taxon>Pseudomonadati</taxon>
        <taxon>Bacteroidota</taxon>
        <taxon>Cytophagia</taxon>
        <taxon>Cytophagales</taxon>
        <taxon>Hymenobacteraceae</taxon>
        <taxon>Rufibacter</taxon>
    </lineage>
</organism>
<evidence type="ECO:0000259" key="2">
    <source>
        <dbReference type="Pfam" id="PF05193"/>
    </source>
</evidence>
<dbReference type="RefSeq" id="WP_123127925.1">
    <property type="nucleotide sequence ID" value="NZ_RJJD01000008.1"/>
</dbReference>
<dbReference type="PANTHER" id="PTHR11851">
    <property type="entry name" value="METALLOPROTEASE"/>
    <property type="match status" value="1"/>
</dbReference>
<evidence type="ECO:0000313" key="3">
    <source>
        <dbReference type="EMBL" id="RNI26309.1"/>
    </source>
</evidence>
<sequence>MLLNRTIAPAIAELSSDLSITPEVKITPSGARLHIFENNIQPVVRVEFVFKAGKWFQTKPGVASLTAKMLKEGTRLNSAKELADAIDFHGASLEVNHGFDRATVTLYCLSKFLPSLLPLAFEIIQQPSFPETEFALMKQRVIQTLAVDKQKNSYLATESFTIAVYGKDHPYVSSISEEEIAALQVKDLISFHNEAYSFSSAEVFITGDIDQSGINTILAGLSGDGTSAAPSPTISNTIPQVGLLPVTTQNQMQASIRVGKPIIRPIHLDYPALYLLNHILGGYFGSRLMKNIREDKGFTYGIYSSLSHKERDSLFFIGADIKGDKIRETLEEISKEIHLLKVEEVHEEEFATAKKHLAGKFLSDHATIFDKMDKYKSNVLLGLPPDFYSQLLASVQELSPEEVTRAANKHLPEDTLLKVVTGGKME</sequence>
<dbReference type="Pfam" id="PF05193">
    <property type="entry name" value="Peptidase_M16_C"/>
    <property type="match status" value="1"/>
</dbReference>
<gene>
    <name evidence="3" type="ORF">EFB08_16055</name>
</gene>
<dbReference type="GO" id="GO:0046872">
    <property type="term" value="F:metal ion binding"/>
    <property type="evidence" value="ECO:0007669"/>
    <property type="project" value="InterPro"/>
</dbReference>
<dbReference type="PANTHER" id="PTHR11851:SF224">
    <property type="entry name" value="PROCESSING PROTEASE"/>
    <property type="match status" value="1"/>
</dbReference>
<feature type="domain" description="Peptidase M16 N-terminal" evidence="1">
    <location>
        <begin position="37"/>
        <end position="155"/>
    </location>
</feature>
<keyword evidence="4" id="KW-1185">Reference proteome</keyword>
<evidence type="ECO:0000259" key="1">
    <source>
        <dbReference type="Pfam" id="PF00675"/>
    </source>
</evidence>
<name>A0A3M9MLF0_9BACT</name>
<dbReference type="AlphaFoldDB" id="A0A3M9MLF0"/>
<dbReference type="Gene3D" id="3.30.830.10">
    <property type="entry name" value="Metalloenzyme, LuxS/M16 peptidase-like"/>
    <property type="match status" value="2"/>
</dbReference>
<dbReference type="InterPro" id="IPR007863">
    <property type="entry name" value="Peptidase_M16_C"/>
</dbReference>
<reference evidence="3 4" key="1">
    <citation type="submission" date="2018-11" db="EMBL/GenBank/DDBJ databases">
        <title>Rufibacter latericius sp. nov., isolated from water in Baiyang Lake.</title>
        <authorList>
            <person name="Yang Y."/>
        </authorList>
    </citation>
    <scope>NUCLEOTIDE SEQUENCE [LARGE SCALE GENOMIC DNA]</scope>
    <source>
        <strain evidence="3 4">R-22-1c-1</strain>
    </source>
</reference>
<dbReference type="EMBL" id="RJJD01000008">
    <property type="protein sequence ID" value="RNI26309.1"/>
    <property type="molecule type" value="Genomic_DNA"/>
</dbReference>
<dbReference type="SUPFAM" id="SSF63411">
    <property type="entry name" value="LuxS/MPP-like metallohydrolase"/>
    <property type="match status" value="2"/>
</dbReference>
<dbReference type="Proteomes" id="UP000272117">
    <property type="component" value="Unassembled WGS sequence"/>
</dbReference>
<dbReference type="InterPro" id="IPR011765">
    <property type="entry name" value="Pept_M16_N"/>
</dbReference>
<dbReference type="InterPro" id="IPR050361">
    <property type="entry name" value="MPP/UQCRC_Complex"/>
</dbReference>
<dbReference type="Pfam" id="PF00675">
    <property type="entry name" value="Peptidase_M16"/>
    <property type="match status" value="1"/>
</dbReference>
<evidence type="ECO:0000313" key="4">
    <source>
        <dbReference type="Proteomes" id="UP000272117"/>
    </source>
</evidence>
<proteinExistence type="predicted"/>
<protein>
    <submittedName>
        <fullName evidence="3">Insulinase family protein</fullName>
    </submittedName>
</protein>
<accession>A0A3M9MLF0</accession>
<dbReference type="InterPro" id="IPR011249">
    <property type="entry name" value="Metalloenz_LuxS/M16"/>
</dbReference>
<dbReference type="OrthoDB" id="9811314at2"/>
<feature type="domain" description="Peptidase M16 C-terminal" evidence="2">
    <location>
        <begin position="183"/>
        <end position="356"/>
    </location>
</feature>
<comment type="caution">
    <text evidence="3">The sequence shown here is derived from an EMBL/GenBank/DDBJ whole genome shotgun (WGS) entry which is preliminary data.</text>
</comment>